<comment type="caution">
    <text evidence="1">The sequence shown here is derived from an EMBL/GenBank/DDBJ whole genome shotgun (WGS) entry which is preliminary data.</text>
</comment>
<dbReference type="EMBL" id="AYTF01000001">
    <property type="protein sequence ID" value="ESV65464.1"/>
    <property type="molecule type" value="Genomic_DNA"/>
</dbReference>
<gene>
    <name evidence="1" type="ORF">L833_2856</name>
</gene>
<dbReference type="Gene3D" id="3.40.50.12370">
    <property type="match status" value="1"/>
</dbReference>
<reference evidence="1 2" key="1">
    <citation type="journal article" date="2014" name="Emerg. Infect. Dis.">
        <title>High-level Relatedness among Mycobacterium abscessus subsp. massiliense Strains from Widely Separated Outbreaks.</title>
        <authorList>
            <person name="Tettelin H."/>
            <person name="Davidson R.M."/>
            <person name="Agrawal S."/>
            <person name="Aitken M.L."/>
            <person name="Shallom S."/>
            <person name="Hasan N.A."/>
            <person name="Strong M."/>
            <person name="Nogueira de Moura V.C."/>
            <person name="De Groote M.A."/>
            <person name="Duarte R.S."/>
            <person name="Hine E."/>
            <person name="Parankush S."/>
            <person name="Su Q."/>
            <person name="Daugherty S.C."/>
            <person name="Fraser C.M."/>
            <person name="Brown-Elliott B.A."/>
            <person name="Wallace R.J.Jr."/>
            <person name="Holland S.M."/>
            <person name="Sampaio E.P."/>
            <person name="Olivier K.N."/>
            <person name="Jackson M."/>
            <person name="Zelazny A.M."/>
        </authorList>
    </citation>
    <scope>NUCLEOTIDE SEQUENCE [LARGE SCALE GENOMIC DNA]</scope>
    <source>
        <strain evidence="1 2">MAB_091912_2446</strain>
    </source>
</reference>
<sequence>MNTAATRIAVAYLATPGGDDALAVGAQIARSLGAHLDLCMVLPLDRPILAPLPQQERQDILSQNAAHWLNHAEATVPDDLSVTTHISFHESIAGGSSRNPRRWALLRSWWAAPAAAWWAACHWDRW</sequence>
<protein>
    <submittedName>
        <fullName evidence="1">Usp family domain protein</fullName>
    </submittedName>
</protein>
<name>A0A829MH41_9MYCO</name>
<evidence type="ECO:0000313" key="1">
    <source>
        <dbReference type="EMBL" id="ESV65464.1"/>
    </source>
</evidence>
<evidence type="ECO:0000313" key="2">
    <source>
        <dbReference type="Proteomes" id="UP000018502"/>
    </source>
</evidence>
<accession>A0A829MH41</accession>
<organism evidence="1 2">
    <name type="scientific">Mycobacteroides abscessus MAB_091912_2446</name>
    <dbReference type="NCBI Taxonomy" id="1335414"/>
    <lineage>
        <taxon>Bacteria</taxon>
        <taxon>Bacillati</taxon>
        <taxon>Actinomycetota</taxon>
        <taxon>Actinomycetes</taxon>
        <taxon>Mycobacteriales</taxon>
        <taxon>Mycobacteriaceae</taxon>
        <taxon>Mycobacteroides</taxon>
        <taxon>Mycobacteroides abscessus</taxon>
    </lineage>
</organism>
<proteinExistence type="predicted"/>
<dbReference type="Proteomes" id="UP000018502">
    <property type="component" value="Unassembled WGS sequence"/>
</dbReference>
<dbReference type="SUPFAM" id="SSF52402">
    <property type="entry name" value="Adenine nucleotide alpha hydrolases-like"/>
    <property type="match status" value="1"/>
</dbReference>
<dbReference type="AlphaFoldDB" id="A0A829MH41"/>